<organism evidence="1 2">
    <name type="scientific">Pontivivens marinum</name>
    <dbReference type="NCBI Taxonomy" id="1690039"/>
    <lineage>
        <taxon>Bacteria</taxon>
        <taxon>Pseudomonadati</taxon>
        <taxon>Pseudomonadota</taxon>
        <taxon>Alphaproteobacteria</taxon>
        <taxon>Rhodobacterales</taxon>
        <taxon>Paracoccaceae</taxon>
        <taxon>Pontivivens</taxon>
    </lineage>
</organism>
<accession>A0A2C9CVQ1</accession>
<dbReference type="EMBL" id="OCTN01000011">
    <property type="protein sequence ID" value="SOH95446.1"/>
    <property type="molecule type" value="Genomic_DNA"/>
</dbReference>
<dbReference type="AlphaFoldDB" id="A0A2C9CVQ1"/>
<reference evidence="2" key="1">
    <citation type="submission" date="2017-09" db="EMBL/GenBank/DDBJ databases">
        <authorList>
            <person name="Varghese N."/>
            <person name="Submissions S."/>
        </authorList>
    </citation>
    <scope>NUCLEOTIDE SEQUENCE [LARGE SCALE GENOMIC DNA]</scope>
    <source>
        <strain evidence="2">C7</strain>
    </source>
</reference>
<proteinExistence type="predicted"/>
<dbReference type="Proteomes" id="UP000220034">
    <property type="component" value="Unassembled WGS sequence"/>
</dbReference>
<evidence type="ECO:0000313" key="2">
    <source>
        <dbReference type="Proteomes" id="UP000220034"/>
    </source>
</evidence>
<name>A0A2C9CVQ1_9RHOB</name>
<gene>
    <name evidence="1" type="ORF">SAMN06273572_11125</name>
</gene>
<keyword evidence="2" id="KW-1185">Reference proteome</keyword>
<evidence type="ECO:0000313" key="1">
    <source>
        <dbReference type="EMBL" id="SOH95446.1"/>
    </source>
</evidence>
<sequence>MKSIYPAIAGVLLVVAAIPVLTSELGAVLGAGHSQSTRMQAMESGRPRVGLSTDSHKRALDLCIDTISDVGILQADEAQRQAILTHCETQADHALAHAPSDSFIWWVKAVLEIERGNIPDAFTALEYSRQTAPYELWIALRRARLDERIEVLQTETQQALGQDADLLVLAQSRRGVGRLAQRYLSDEQFRNRIVGLIETLTPAEQRRFLRNVRNIGQGLQG</sequence>
<protein>
    <submittedName>
        <fullName evidence="1">Uncharacterized protein</fullName>
    </submittedName>
</protein>